<dbReference type="AlphaFoldDB" id="A0AAN6IWV5"/>
<reference evidence="1" key="1">
    <citation type="submission" date="2023-01" db="EMBL/GenBank/DDBJ databases">
        <title>Exophiala dermititidis isolated from Cystic Fibrosis Patient.</title>
        <authorList>
            <person name="Kurbessoian T."/>
            <person name="Crocker A."/>
            <person name="Murante D."/>
            <person name="Hogan D.A."/>
            <person name="Stajich J.E."/>
        </authorList>
    </citation>
    <scope>NUCLEOTIDE SEQUENCE</scope>
    <source>
        <strain evidence="1">Ex8</strain>
    </source>
</reference>
<evidence type="ECO:0000313" key="1">
    <source>
        <dbReference type="EMBL" id="KAJ8993662.1"/>
    </source>
</evidence>
<sequence>MSIDPMSCRYLLHHDFPLSRRHYDPTHLQYFMQLSHSPGVLGSSTCVQDPDPPSTQTKVVPLHEHAHSLEIPLQKYWLTYFQSHFTSAADATLSTTAMTQTAVCKLTFILSLMLRRGLVVQQQIMLALQLTLQPSLSDNEKRPPLTILSA</sequence>
<evidence type="ECO:0000313" key="2">
    <source>
        <dbReference type="Proteomes" id="UP001161757"/>
    </source>
</evidence>
<proteinExistence type="predicted"/>
<comment type="caution">
    <text evidence="1">The sequence shown here is derived from an EMBL/GenBank/DDBJ whole genome shotgun (WGS) entry which is preliminary data.</text>
</comment>
<accession>A0AAN6IWV5</accession>
<organism evidence="1 2">
    <name type="scientific">Exophiala dermatitidis</name>
    <name type="common">Black yeast-like fungus</name>
    <name type="synonym">Wangiella dermatitidis</name>
    <dbReference type="NCBI Taxonomy" id="5970"/>
    <lineage>
        <taxon>Eukaryota</taxon>
        <taxon>Fungi</taxon>
        <taxon>Dikarya</taxon>
        <taxon>Ascomycota</taxon>
        <taxon>Pezizomycotina</taxon>
        <taxon>Eurotiomycetes</taxon>
        <taxon>Chaetothyriomycetidae</taxon>
        <taxon>Chaetothyriales</taxon>
        <taxon>Herpotrichiellaceae</taxon>
        <taxon>Exophiala</taxon>
    </lineage>
</organism>
<dbReference type="Proteomes" id="UP001161757">
    <property type="component" value="Unassembled WGS sequence"/>
</dbReference>
<dbReference type="EMBL" id="JAJGCB010000003">
    <property type="protein sequence ID" value="KAJ8993662.1"/>
    <property type="molecule type" value="Genomic_DNA"/>
</dbReference>
<gene>
    <name evidence="1" type="ORF">HRR80_002169</name>
</gene>
<name>A0AAN6IWV5_EXODE</name>
<protein>
    <submittedName>
        <fullName evidence="1">Uncharacterized protein</fullName>
    </submittedName>
</protein>